<feature type="compositionally biased region" description="Polar residues" evidence="1">
    <location>
        <begin position="301"/>
        <end position="317"/>
    </location>
</feature>
<feature type="region of interest" description="Disordered" evidence="1">
    <location>
        <begin position="283"/>
        <end position="322"/>
    </location>
</feature>
<organism evidence="3 4">
    <name type="scientific">Zizania palustris</name>
    <name type="common">Northern wild rice</name>
    <dbReference type="NCBI Taxonomy" id="103762"/>
    <lineage>
        <taxon>Eukaryota</taxon>
        <taxon>Viridiplantae</taxon>
        <taxon>Streptophyta</taxon>
        <taxon>Embryophyta</taxon>
        <taxon>Tracheophyta</taxon>
        <taxon>Spermatophyta</taxon>
        <taxon>Magnoliopsida</taxon>
        <taxon>Liliopsida</taxon>
        <taxon>Poales</taxon>
        <taxon>Poaceae</taxon>
        <taxon>BOP clade</taxon>
        <taxon>Oryzoideae</taxon>
        <taxon>Oryzeae</taxon>
        <taxon>Zizaniinae</taxon>
        <taxon>Zizania</taxon>
    </lineage>
</organism>
<evidence type="ECO:0000259" key="2">
    <source>
        <dbReference type="SMART" id="SM00451"/>
    </source>
</evidence>
<dbReference type="Proteomes" id="UP000729402">
    <property type="component" value="Unassembled WGS sequence"/>
</dbReference>
<dbReference type="InterPro" id="IPR013087">
    <property type="entry name" value="Znf_C2H2_type"/>
</dbReference>
<dbReference type="InterPro" id="IPR003604">
    <property type="entry name" value="Matrin/U1-like-C_Znf_C2H2"/>
</dbReference>
<sequence>MEFRFRATADDAAASCSSPALFSNPRRGYFGARGMFLPPAHAGAPGPLRGGPVPPLESEEATRFEGIIRQEVERRLIQKEVERRLIEDEARREFAFAHGLHGWFVRDPFAPPLPRMGMRGPSPLFEKFGAWKGFGPHRHAGLVAPFRFVQMMLPGPERSSSPPLPDQKLELREIEPGGKLRAAAGETAELLSVLRFLPLPAVLSSSSVLVPSCSVVAAAEDLLETKVLTGSKMKRAGVKRKADAIPATTGSGKVKKPAHDWSCALCQVSATSEAGLNDHLHGKRHKAKLAQRRPGKAIKVSKSSLKQTNANNDSTGPSDAPKKICIQV</sequence>
<dbReference type="PANTHER" id="PTHR47487:SF8">
    <property type="entry name" value="OS08G0270900 PROTEIN"/>
    <property type="match status" value="1"/>
</dbReference>
<keyword evidence="4" id="KW-1185">Reference proteome</keyword>
<dbReference type="PANTHER" id="PTHR47487">
    <property type="entry name" value="OS06G0651300 PROTEIN-RELATED"/>
    <property type="match status" value="1"/>
</dbReference>
<reference evidence="3" key="1">
    <citation type="journal article" date="2021" name="bioRxiv">
        <title>Whole Genome Assembly and Annotation of Northern Wild Rice, Zizania palustris L., Supports a Whole Genome Duplication in the Zizania Genus.</title>
        <authorList>
            <person name="Haas M."/>
            <person name="Kono T."/>
            <person name="Macchietto M."/>
            <person name="Millas R."/>
            <person name="McGilp L."/>
            <person name="Shao M."/>
            <person name="Duquette J."/>
            <person name="Hirsch C.N."/>
            <person name="Kimball J."/>
        </authorList>
    </citation>
    <scope>NUCLEOTIDE SEQUENCE</scope>
    <source>
        <tissue evidence="3">Fresh leaf tissue</tissue>
    </source>
</reference>
<evidence type="ECO:0000256" key="1">
    <source>
        <dbReference type="SAM" id="MobiDB-lite"/>
    </source>
</evidence>
<dbReference type="SMART" id="SM00451">
    <property type="entry name" value="ZnF_U1"/>
    <property type="match status" value="1"/>
</dbReference>
<proteinExistence type="predicted"/>
<gene>
    <name evidence="3" type="ORF">GUJ93_ZPchr0012g19900</name>
</gene>
<reference evidence="3" key="2">
    <citation type="submission" date="2021-02" db="EMBL/GenBank/DDBJ databases">
        <authorList>
            <person name="Kimball J.A."/>
            <person name="Haas M.W."/>
            <person name="Macchietto M."/>
            <person name="Kono T."/>
            <person name="Duquette J."/>
            <person name="Shao M."/>
        </authorList>
    </citation>
    <scope>NUCLEOTIDE SEQUENCE</scope>
    <source>
        <tissue evidence="3">Fresh leaf tissue</tissue>
    </source>
</reference>
<dbReference type="OrthoDB" id="768076at2759"/>
<evidence type="ECO:0000313" key="3">
    <source>
        <dbReference type="EMBL" id="KAG8095048.1"/>
    </source>
</evidence>
<dbReference type="Pfam" id="PF12874">
    <property type="entry name" value="zf-met"/>
    <property type="match status" value="1"/>
</dbReference>
<dbReference type="GO" id="GO:0008270">
    <property type="term" value="F:zinc ion binding"/>
    <property type="evidence" value="ECO:0007669"/>
    <property type="project" value="InterPro"/>
</dbReference>
<name>A0A8J5WQU4_ZIZPA</name>
<comment type="caution">
    <text evidence="3">The sequence shown here is derived from an EMBL/GenBank/DDBJ whole genome shotgun (WGS) entry which is preliminary data.</text>
</comment>
<feature type="compositionally biased region" description="Basic residues" evidence="1">
    <location>
        <begin position="283"/>
        <end position="296"/>
    </location>
</feature>
<evidence type="ECO:0000313" key="4">
    <source>
        <dbReference type="Proteomes" id="UP000729402"/>
    </source>
</evidence>
<protein>
    <recommendedName>
        <fullName evidence="2">U1-type domain-containing protein</fullName>
    </recommendedName>
</protein>
<dbReference type="GO" id="GO:0003676">
    <property type="term" value="F:nucleic acid binding"/>
    <property type="evidence" value="ECO:0007669"/>
    <property type="project" value="InterPro"/>
</dbReference>
<dbReference type="EMBL" id="JAAALK010000080">
    <property type="protein sequence ID" value="KAG8095048.1"/>
    <property type="molecule type" value="Genomic_DNA"/>
</dbReference>
<accession>A0A8J5WQU4</accession>
<feature type="domain" description="U1-type" evidence="2">
    <location>
        <begin position="258"/>
        <end position="292"/>
    </location>
</feature>
<dbReference type="AlphaFoldDB" id="A0A8J5WQU4"/>